<evidence type="ECO:0000256" key="8">
    <source>
        <dbReference type="ARBA" id="ARBA00023075"/>
    </source>
</evidence>
<evidence type="ECO:0000256" key="2">
    <source>
        <dbReference type="ARBA" id="ARBA00004225"/>
    </source>
</evidence>
<dbReference type="GO" id="GO:0005743">
    <property type="term" value="C:mitochondrial inner membrane"/>
    <property type="evidence" value="ECO:0007669"/>
    <property type="project" value="UniProtKB-SubCell"/>
</dbReference>
<dbReference type="EC" id="7.1.1.2" evidence="11"/>
<dbReference type="EMBL" id="MF818023">
    <property type="protein sequence ID" value="AYN50610.1"/>
    <property type="molecule type" value="Genomic_DNA"/>
</dbReference>
<feature type="transmembrane region" description="Helical" evidence="12">
    <location>
        <begin position="6"/>
        <end position="29"/>
    </location>
</feature>
<proteinExistence type="inferred from homology"/>
<geneLocation type="mitochondrion" evidence="13"/>
<evidence type="ECO:0000256" key="10">
    <source>
        <dbReference type="RuleBase" id="RU000471"/>
    </source>
</evidence>
<gene>
    <name evidence="13" type="primary">ND1</name>
</gene>
<feature type="transmembrane region" description="Helical" evidence="12">
    <location>
        <begin position="241"/>
        <end position="264"/>
    </location>
</feature>
<feature type="transmembrane region" description="Helical" evidence="12">
    <location>
        <begin position="173"/>
        <end position="194"/>
    </location>
</feature>
<protein>
    <recommendedName>
        <fullName evidence="4 11">NADH-ubiquinone oxidoreductase chain 1</fullName>
        <ecNumber evidence="11">7.1.1.2</ecNumber>
    </recommendedName>
</protein>
<sequence>MVNIVSFILLLIMVLLSVAFFTLMERSVLGYVHLRKGPNKVGVLGVFQPFADVISLFSKETNYMSWMNLILYLFIPLLSLILMLMFWVIFMWKFYQIDLEFGLIYFLCISSLGVYVILGGGWSSNSKYALLGSFRGLAQVISYEVSLAMIMIGLVLLSGSFNLFDIVWFQEGYWLMWGFMSMMILWVVSCLAETNRSPFDLSEGESELVSGFNIEYGSYGFAILFMSEYGNIIFMSMISSVMLLGGLGSMCWGVIMLMYIYLLVRGTLVRYRYDSLMMLAWKVILPSSIFILYLIFMLKVSFIFFICIKNSKDK</sequence>
<name>A0A3G2JZZ0_9ACAR</name>
<keyword evidence="10" id="KW-0520">NAD</keyword>
<feature type="transmembrane region" description="Helical" evidence="12">
    <location>
        <begin position="284"/>
        <end position="308"/>
    </location>
</feature>
<evidence type="ECO:0000256" key="9">
    <source>
        <dbReference type="ARBA" id="ARBA00023136"/>
    </source>
</evidence>
<dbReference type="PANTHER" id="PTHR11432">
    <property type="entry name" value="NADH DEHYDROGENASE SUBUNIT 1"/>
    <property type="match status" value="1"/>
</dbReference>
<comment type="subcellular location">
    <subcellularLocation>
        <location evidence="10">Mitochondrion inner membrane</location>
        <topology evidence="10">Multi-pass membrane protein</topology>
    </subcellularLocation>
    <subcellularLocation>
        <location evidence="2">Mitochondrion membrane</location>
        <topology evidence="2">Multi-pass membrane protein</topology>
    </subcellularLocation>
</comment>
<evidence type="ECO:0000256" key="1">
    <source>
        <dbReference type="ARBA" id="ARBA00003257"/>
    </source>
</evidence>
<evidence type="ECO:0000256" key="6">
    <source>
        <dbReference type="ARBA" id="ARBA00022692"/>
    </source>
</evidence>
<dbReference type="HAMAP" id="MF_01350">
    <property type="entry name" value="NDH1_NuoH"/>
    <property type="match status" value="1"/>
</dbReference>
<dbReference type="CTD" id="4535"/>
<reference evidence="13" key="1">
    <citation type="journal article" date="2019" name="Ticks Tick Borne Dis.">
        <title>Argasid and ixodid systematics: Implications for soft tick evolution and systematics, with a new argasid species list.</title>
        <authorList>
            <person name="Mans B.J."/>
            <person name="Featherston J."/>
            <person name="Kvas M."/>
            <person name="Pillay K.A."/>
            <person name="de Klerk D.G."/>
            <person name="Pienaar R."/>
            <person name="de Castro M.H."/>
            <person name="Schwan T.G."/>
            <person name="Lopez J.E."/>
            <person name="Teel P."/>
            <person name="Perez de Leon A.A."/>
            <person name="Sonenshine D.E."/>
            <person name="Egekwu N.I."/>
            <person name="Bakkes D.K."/>
            <person name="Heyne H."/>
            <person name="Kanduma E.G."/>
            <person name="Nyangiwe N."/>
            <person name="Bouattour A."/>
            <person name="Latif A.A."/>
        </authorList>
    </citation>
    <scope>NUCLEOTIDE SEQUENCE</scope>
</reference>
<dbReference type="GeneID" id="38339250"/>
<dbReference type="PANTHER" id="PTHR11432:SF3">
    <property type="entry name" value="NADH-UBIQUINONE OXIDOREDUCTASE CHAIN 1"/>
    <property type="match status" value="1"/>
</dbReference>
<evidence type="ECO:0000256" key="4">
    <source>
        <dbReference type="ARBA" id="ARBA00021009"/>
    </source>
</evidence>
<organism evidence="13">
    <name type="scientific">Ornithodoros tholozani</name>
    <dbReference type="NCBI Taxonomy" id="554291"/>
    <lineage>
        <taxon>Eukaryota</taxon>
        <taxon>Metazoa</taxon>
        <taxon>Ecdysozoa</taxon>
        <taxon>Arthropoda</taxon>
        <taxon>Chelicerata</taxon>
        <taxon>Arachnida</taxon>
        <taxon>Acari</taxon>
        <taxon>Parasitiformes</taxon>
        <taxon>Ixodida</taxon>
        <taxon>Ixodoidea</taxon>
        <taxon>Argasidae</taxon>
        <taxon>Ornithodorinae</taxon>
        <taxon>Ornithodoros</taxon>
    </lineage>
</organism>
<evidence type="ECO:0000256" key="5">
    <source>
        <dbReference type="ARBA" id="ARBA00022448"/>
    </source>
</evidence>
<dbReference type="InterPro" id="IPR001694">
    <property type="entry name" value="NADH_UbQ_OxRdtase_su1/FPO"/>
</dbReference>
<dbReference type="AlphaFoldDB" id="A0A3G2JZZ0"/>
<dbReference type="InterPro" id="IPR018086">
    <property type="entry name" value="NADH_UbQ_OxRdtase_su1_CS"/>
</dbReference>
<evidence type="ECO:0000256" key="3">
    <source>
        <dbReference type="ARBA" id="ARBA00010535"/>
    </source>
</evidence>
<dbReference type="RefSeq" id="YP_009536345.1">
    <property type="nucleotide sequence ID" value="NC_039830.1"/>
</dbReference>
<dbReference type="GO" id="GO:0003954">
    <property type="term" value="F:NADH dehydrogenase activity"/>
    <property type="evidence" value="ECO:0007669"/>
    <property type="project" value="TreeGrafter"/>
</dbReference>
<keyword evidence="5" id="KW-0813">Transport</keyword>
<evidence type="ECO:0000256" key="11">
    <source>
        <dbReference type="RuleBase" id="RU000473"/>
    </source>
</evidence>
<keyword evidence="6 10" id="KW-0812">Transmembrane</keyword>
<feature type="transmembrane region" description="Helical" evidence="12">
    <location>
        <begin position="102"/>
        <end position="120"/>
    </location>
</feature>
<feature type="transmembrane region" description="Helical" evidence="12">
    <location>
        <begin position="69"/>
        <end position="90"/>
    </location>
</feature>
<dbReference type="GO" id="GO:0008137">
    <property type="term" value="F:NADH dehydrogenase (ubiquinone) activity"/>
    <property type="evidence" value="ECO:0007669"/>
    <property type="project" value="UniProtKB-EC"/>
</dbReference>
<keyword evidence="9 12" id="KW-0472">Membrane</keyword>
<evidence type="ECO:0000313" key="13">
    <source>
        <dbReference type="EMBL" id="AYN50610.1"/>
    </source>
</evidence>
<comment type="catalytic activity">
    <reaction evidence="11">
        <text>a ubiquinone + NADH + 5 H(+)(in) = a ubiquinol + NAD(+) + 4 H(+)(out)</text>
        <dbReference type="Rhea" id="RHEA:29091"/>
        <dbReference type="Rhea" id="RHEA-COMP:9565"/>
        <dbReference type="Rhea" id="RHEA-COMP:9566"/>
        <dbReference type="ChEBI" id="CHEBI:15378"/>
        <dbReference type="ChEBI" id="CHEBI:16389"/>
        <dbReference type="ChEBI" id="CHEBI:17976"/>
        <dbReference type="ChEBI" id="CHEBI:57540"/>
        <dbReference type="ChEBI" id="CHEBI:57945"/>
        <dbReference type="EC" id="7.1.1.2"/>
    </reaction>
</comment>
<keyword evidence="8 11" id="KW-0830">Ubiquinone</keyword>
<feature type="transmembrane region" description="Helical" evidence="12">
    <location>
        <begin position="140"/>
        <end position="161"/>
    </location>
</feature>
<comment type="similarity">
    <text evidence="3 10">Belongs to the complex I subunit 1 family.</text>
</comment>
<evidence type="ECO:0000256" key="12">
    <source>
        <dbReference type="SAM" id="Phobius"/>
    </source>
</evidence>
<keyword evidence="11 13" id="KW-0496">Mitochondrion</keyword>
<comment type="function">
    <text evidence="1">Core subunit of the mitochondrial membrane respiratory chain NADH dehydrogenase (Complex I) that is believed to belong to the minimal assembly required for catalysis. Complex I functions in the transfer of electrons from NADH to the respiratory chain. The immediate electron acceptor for the enzyme is believed to be ubiquinone.</text>
</comment>
<dbReference type="GO" id="GO:0009060">
    <property type="term" value="P:aerobic respiration"/>
    <property type="evidence" value="ECO:0007669"/>
    <property type="project" value="TreeGrafter"/>
</dbReference>
<dbReference type="PROSITE" id="PS00668">
    <property type="entry name" value="COMPLEX1_ND1_2"/>
    <property type="match status" value="1"/>
</dbReference>
<keyword evidence="7 12" id="KW-1133">Transmembrane helix</keyword>
<accession>A0A3G2JZZ0</accession>
<evidence type="ECO:0000256" key="7">
    <source>
        <dbReference type="ARBA" id="ARBA00022989"/>
    </source>
</evidence>
<dbReference type="Pfam" id="PF00146">
    <property type="entry name" value="NADHdh"/>
    <property type="match status" value="1"/>
</dbReference>